<evidence type="ECO:0000256" key="1">
    <source>
        <dbReference type="SAM" id="MobiDB-lite"/>
    </source>
</evidence>
<dbReference type="Gramene" id="AET1Gv20649800.7">
    <property type="protein sequence ID" value="AET1Gv20649800.7"/>
    <property type="gene ID" value="AET1Gv20649800"/>
</dbReference>
<organism evidence="2 3">
    <name type="scientific">Aegilops tauschii subsp. strangulata</name>
    <name type="common">Goatgrass</name>
    <dbReference type="NCBI Taxonomy" id="200361"/>
    <lineage>
        <taxon>Eukaryota</taxon>
        <taxon>Viridiplantae</taxon>
        <taxon>Streptophyta</taxon>
        <taxon>Embryophyta</taxon>
        <taxon>Tracheophyta</taxon>
        <taxon>Spermatophyta</taxon>
        <taxon>Magnoliopsida</taxon>
        <taxon>Liliopsida</taxon>
        <taxon>Poales</taxon>
        <taxon>Poaceae</taxon>
        <taxon>BOP clade</taxon>
        <taxon>Pooideae</taxon>
        <taxon>Triticodae</taxon>
        <taxon>Triticeae</taxon>
        <taxon>Triticinae</taxon>
        <taxon>Aegilops</taxon>
    </lineage>
</organism>
<feature type="compositionally biased region" description="Basic and acidic residues" evidence="1">
    <location>
        <begin position="120"/>
        <end position="132"/>
    </location>
</feature>
<dbReference type="Proteomes" id="UP000015105">
    <property type="component" value="Chromosome 1D"/>
</dbReference>
<evidence type="ECO:0000313" key="2">
    <source>
        <dbReference type="EnsemblPlants" id="AET1Gv20649800.7"/>
    </source>
</evidence>
<feature type="region of interest" description="Disordered" evidence="1">
    <location>
        <begin position="42"/>
        <end position="80"/>
    </location>
</feature>
<reference evidence="3" key="1">
    <citation type="journal article" date="2014" name="Science">
        <title>Ancient hybridizations among the ancestral genomes of bread wheat.</title>
        <authorList>
            <consortium name="International Wheat Genome Sequencing Consortium,"/>
            <person name="Marcussen T."/>
            <person name="Sandve S.R."/>
            <person name="Heier L."/>
            <person name="Spannagl M."/>
            <person name="Pfeifer M."/>
            <person name="Jakobsen K.S."/>
            <person name="Wulff B.B."/>
            <person name="Steuernagel B."/>
            <person name="Mayer K.F."/>
            <person name="Olsen O.A."/>
        </authorList>
    </citation>
    <scope>NUCLEOTIDE SEQUENCE [LARGE SCALE GENOMIC DNA]</scope>
    <source>
        <strain evidence="3">cv. AL8/78</strain>
    </source>
</reference>
<feature type="region of interest" description="Disordered" evidence="1">
    <location>
        <begin position="103"/>
        <end position="158"/>
    </location>
</feature>
<reference evidence="3" key="2">
    <citation type="journal article" date="2017" name="Nat. Plants">
        <title>The Aegilops tauschii genome reveals multiple impacts of transposons.</title>
        <authorList>
            <person name="Zhao G."/>
            <person name="Zou C."/>
            <person name="Li K."/>
            <person name="Wang K."/>
            <person name="Li T."/>
            <person name="Gao L."/>
            <person name="Zhang X."/>
            <person name="Wang H."/>
            <person name="Yang Z."/>
            <person name="Liu X."/>
            <person name="Jiang W."/>
            <person name="Mao L."/>
            <person name="Kong X."/>
            <person name="Jiao Y."/>
            <person name="Jia J."/>
        </authorList>
    </citation>
    <scope>NUCLEOTIDE SEQUENCE [LARGE SCALE GENOMIC DNA]</scope>
    <source>
        <strain evidence="3">cv. AL8/78</strain>
    </source>
</reference>
<dbReference type="AlphaFoldDB" id="A0A452Z6J9"/>
<sequence length="272" mass="29175">CQQQACSAGHSVLWSSPRCQEAATGSARVLLGTALQPDSAAAAKGPWLAGRASDHGKPDKAQGRQAPGLPGIRRPKGSGQVQDHFRPWLLLLQIRRAQRLPGAATGTGHLPAVLRPPGVLRERRAPGADGGEHRRRHRRAGRQPAAGAPVPPHGLLHGRRDHVELPQAHPAQARRRGHSRAGRQLLVVRPAAGRVPGGVVRAVPARPSRRLGRPPPPVAGQLVEHPEAVPKLQRQGPQPRHLLQGRQAAQRQIRPASPQSPDLTLWFVCLFG</sequence>
<reference evidence="2" key="3">
    <citation type="journal article" date="2017" name="Nature">
        <title>Genome sequence of the progenitor of the wheat D genome Aegilops tauschii.</title>
        <authorList>
            <person name="Luo M.C."/>
            <person name="Gu Y.Q."/>
            <person name="Puiu D."/>
            <person name="Wang H."/>
            <person name="Twardziok S.O."/>
            <person name="Deal K.R."/>
            <person name="Huo N."/>
            <person name="Zhu T."/>
            <person name="Wang L."/>
            <person name="Wang Y."/>
            <person name="McGuire P.E."/>
            <person name="Liu S."/>
            <person name="Long H."/>
            <person name="Ramasamy R.K."/>
            <person name="Rodriguez J.C."/>
            <person name="Van S.L."/>
            <person name="Yuan L."/>
            <person name="Wang Z."/>
            <person name="Xia Z."/>
            <person name="Xiao L."/>
            <person name="Anderson O.D."/>
            <person name="Ouyang S."/>
            <person name="Liang Y."/>
            <person name="Zimin A.V."/>
            <person name="Pertea G."/>
            <person name="Qi P."/>
            <person name="Bennetzen J.L."/>
            <person name="Dai X."/>
            <person name="Dawson M.W."/>
            <person name="Muller H.G."/>
            <person name="Kugler K."/>
            <person name="Rivarola-Duarte L."/>
            <person name="Spannagl M."/>
            <person name="Mayer K.F.X."/>
            <person name="Lu F.H."/>
            <person name="Bevan M.W."/>
            <person name="Leroy P."/>
            <person name="Li P."/>
            <person name="You F.M."/>
            <person name="Sun Q."/>
            <person name="Liu Z."/>
            <person name="Lyons E."/>
            <person name="Wicker T."/>
            <person name="Salzberg S.L."/>
            <person name="Devos K.M."/>
            <person name="Dvorak J."/>
        </authorList>
    </citation>
    <scope>NUCLEOTIDE SEQUENCE [LARGE SCALE GENOMIC DNA]</scope>
    <source>
        <strain evidence="2">cv. AL8/78</strain>
    </source>
</reference>
<reference evidence="2" key="5">
    <citation type="journal article" date="2021" name="G3 (Bethesda)">
        <title>Aegilops tauschii genome assembly Aet v5.0 features greater sequence contiguity and improved annotation.</title>
        <authorList>
            <person name="Wang L."/>
            <person name="Zhu T."/>
            <person name="Rodriguez J.C."/>
            <person name="Deal K.R."/>
            <person name="Dubcovsky J."/>
            <person name="McGuire P.E."/>
            <person name="Lux T."/>
            <person name="Spannagl M."/>
            <person name="Mayer K.F.X."/>
            <person name="Baldrich P."/>
            <person name="Meyers B.C."/>
            <person name="Huo N."/>
            <person name="Gu Y.Q."/>
            <person name="Zhou H."/>
            <person name="Devos K.M."/>
            <person name="Bennetzen J.L."/>
            <person name="Unver T."/>
            <person name="Budak H."/>
            <person name="Gulick P.J."/>
            <person name="Galiba G."/>
            <person name="Kalapos B."/>
            <person name="Nelson D.R."/>
            <person name="Li P."/>
            <person name="You F.M."/>
            <person name="Luo M.C."/>
            <person name="Dvorak J."/>
        </authorList>
    </citation>
    <scope>NUCLEOTIDE SEQUENCE [LARGE SCALE GENOMIC DNA]</scope>
    <source>
        <strain evidence="2">cv. AL8/78</strain>
    </source>
</reference>
<dbReference type="EnsemblPlants" id="AET1Gv20649800.7">
    <property type="protein sequence ID" value="AET1Gv20649800.7"/>
    <property type="gene ID" value="AET1Gv20649800"/>
</dbReference>
<proteinExistence type="predicted"/>
<name>A0A452Z6J9_AEGTS</name>
<accession>A0A452Z6J9</accession>
<evidence type="ECO:0000313" key="3">
    <source>
        <dbReference type="Proteomes" id="UP000015105"/>
    </source>
</evidence>
<feature type="compositionally biased region" description="Basic and acidic residues" evidence="1">
    <location>
        <begin position="52"/>
        <end position="62"/>
    </location>
</feature>
<keyword evidence="3" id="KW-1185">Reference proteome</keyword>
<protein>
    <submittedName>
        <fullName evidence="2">Uncharacterized protein</fullName>
    </submittedName>
</protein>
<reference evidence="2" key="4">
    <citation type="submission" date="2019-03" db="UniProtKB">
        <authorList>
            <consortium name="EnsemblPlants"/>
        </authorList>
    </citation>
    <scope>IDENTIFICATION</scope>
</reference>